<dbReference type="InterPro" id="IPR023214">
    <property type="entry name" value="HAD_sf"/>
</dbReference>
<dbReference type="GO" id="GO:0016787">
    <property type="term" value="F:hydrolase activity"/>
    <property type="evidence" value="ECO:0007669"/>
    <property type="project" value="UniProtKB-KW"/>
</dbReference>
<organism evidence="4 5">
    <name type="scientific">Clostridium aestuarii</name>
    <dbReference type="NCBI Taxonomy" id="338193"/>
    <lineage>
        <taxon>Bacteria</taxon>
        <taxon>Bacillati</taxon>
        <taxon>Bacillota</taxon>
        <taxon>Clostridia</taxon>
        <taxon>Eubacteriales</taxon>
        <taxon>Clostridiaceae</taxon>
        <taxon>Clostridium</taxon>
    </lineage>
</organism>
<evidence type="ECO:0000313" key="5">
    <source>
        <dbReference type="Proteomes" id="UP001078443"/>
    </source>
</evidence>
<evidence type="ECO:0000256" key="2">
    <source>
        <dbReference type="ARBA" id="ARBA00022679"/>
    </source>
</evidence>
<dbReference type="PANTHER" id="PTHR22916:SF51">
    <property type="entry name" value="GLYCOSYLTRANSFERASE EPSH-RELATED"/>
    <property type="match status" value="1"/>
</dbReference>
<proteinExistence type="predicted"/>
<dbReference type="EMBL" id="JAPQER010000003">
    <property type="protein sequence ID" value="MCY6484510.1"/>
    <property type="molecule type" value="Genomic_DNA"/>
</dbReference>
<keyword evidence="1" id="KW-0328">Glycosyltransferase</keyword>
<reference evidence="4" key="1">
    <citation type="submission" date="2022-12" db="EMBL/GenBank/DDBJ databases">
        <authorList>
            <person name="Wang J."/>
        </authorList>
    </citation>
    <scope>NUCLEOTIDE SEQUENCE</scope>
    <source>
        <strain evidence="4">HY-45-18</strain>
    </source>
</reference>
<dbReference type="InterPro" id="IPR001173">
    <property type="entry name" value="Glyco_trans_2-like"/>
</dbReference>
<comment type="caution">
    <text evidence="4">The sequence shown here is derived from an EMBL/GenBank/DDBJ whole genome shotgun (WGS) entry which is preliminary data.</text>
</comment>
<evidence type="ECO:0000256" key="1">
    <source>
        <dbReference type="ARBA" id="ARBA00022676"/>
    </source>
</evidence>
<dbReference type="Proteomes" id="UP001078443">
    <property type="component" value="Unassembled WGS sequence"/>
</dbReference>
<dbReference type="SUPFAM" id="SSF53448">
    <property type="entry name" value="Nucleotide-diphospho-sugar transferases"/>
    <property type="match status" value="1"/>
</dbReference>
<name>A0ABT4D2T9_9CLOT</name>
<dbReference type="InterPro" id="IPR029044">
    <property type="entry name" value="Nucleotide-diphossugar_trans"/>
</dbReference>
<keyword evidence="5" id="KW-1185">Reference proteome</keyword>
<evidence type="ECO:0000313" key="4">
    <source>
        <dbReference type="EMBL" id="MCY6484510.1"/>
    </source>
</evidence>
<keyword evidence="4" id="KW-0378">Hydrolase</keyword>
<dbReference type="Gene3D" id="3.40.50.1000">
    <property type="entry name" value="HAD superfamily/HAD-like"/>
    <property type="match status" value="1"/>
</dbReference>
<sequence length="1037" mass="122886">MNDALISIIIPVYNTEKYLKRCLDSVTKQSYKNVEIIVVNDCSPGNAEEIVGEYMEQDKRIKYVTYEKNKGLFCARLKGVEVATGDYIAFIDSDDYVTIDFYHCLVNNAVKNNSDIVIGKTIFEKNEKEREIKNLHDCCFLFDELNGQEIRKSYFNQKGLCYSWHTIWNKIYKKELWDKCMPYYIRITEHLIMTEDIAFSTLLFYFADRVTTIQSEGYFYCQNGDASTNVDNIKIEKFEKNMKDIKRVFDFVNDFFEEVNSQKWIKDKFMETKKYYSRMWRELGENVFFGNDKRKASKIMEDFLPGYKKHITEDDHYFESINTKWNGGLEYIKEQIITGDYEYISFDIFDTLITRPFYNPTDLFLLLDKKFEQLYKTNIRFYKIRIDAEAIARKKQSELHPSFQDVNIDEIYDQISEVYNIPINITELMKEEEKKLEIQFCCQRKSVKELFDAALIAGKKIIIISDMYLDEETVVKILNKNGYYEYEKLYLSSKLRLTKNNGAIFKSVLQDLNIEGNKVFHLGDTWQNDIINAQKVGMQTMFIPKAVEVFENKISNITTNNCAYIAKLACGRIQNSKEFMNSLGFRSMLALVANKYFDNPYRSFNEFSDFNIDPYFMGYYAVGMHMAGVVKWIIEESKEKTYENIHFMSRDGYLPMKIYEKYYEVYKDIPEAKYIYTSRKALLPGMIMDKLDFYNLPIEFRNHTPKTILFLLNFCSKDISSKDIEIKLKEKGILYNKVFEKKDEYNHFIKYYIENLYDCKKHEEAYDIAKDYYSILNRKKDITFDMGYSGRIQGAVSRLAGEGINVYFVHSDSEKYNSIKRKYNFSIKSFYDFTPKMTGLIREHLLSDPGSSCIGFNRKDGIVVPKFEDEEKEFQDLFIVKLIQQGALEFTEDYIETFRDYMEYVPFKGQEVSLVFEGMLINAKDFDRRIFKASYFEDLVYGARDKINIYEFFKNQIQVVQAEQHTSDGDNRECGMDYSSMIEKILWERNKIIKCIVYAIFDRKTLKEKVKVKLKDKPITFKVCKKGYEIIKKIFKR</sequence>
<dbReference type="RefSeq" id="WP_268040812.1">
    <property type="nucleotide sequence ID" value="NZ_JAPQER010000003.1"/>
</dbReference>
<dbReference type="NCBIfam" id="TIGR01549">
    <property type="entry name" value="HAD-SF-IA-v1"/>
    <property type="match status" value="1"/>
</dbReference>
<dbReference type="Gene3D" id="1.10.150.400">
    <property type="match status" value="1"/>
</dbReference>
<dbReference type="SUPFAM" id="SSF56784">
    <property type="entry name" value="HAD-like"/>
    <property type="match status" value="1"/>
</dbReference>
<protein>
    <submittedName>
        <fullName evidence="4">HAD-IA family hydrolase</fullName>
    </submittedName>
</protein>
<gene>
    <name evidence="4" type="ORF">OW763_09175</name>
</gene>
<dbReference type="PANTHER" id="PTHR22916">
    <property type="entry name" value="GLYCOSYLTRANSFERASE"/>
    <property type="match status" value="1"/>
</dbReference>
<dbReference type="InterPro" id="IPR006439">
    <property type="entry name" value="HAD-SF_hydro_IA"/>
</dbReference>
<dbReference type="InterPro" id="IPR036412">
    <property type="entry name" value="HAD-like_sf"/>
</dbReference>
<dbReference type="Pfam" id="PF00535">
    <property type="entry name" value="Glycos_transf_2"/>
    <property type="match status" value="1"/>
</dbReference>
<dbReference type="Gene3D" id="3.90.550.10">
    <property type="entry name" value="Spore Coat Polysaccharide Biosynthesis Protein SpsA, Chain A"/>
    <property type="match status" value="1"/>
</dbReference>
<dbReference type="CDD" id="cd00761">
    <property type="entry name" value="Glyco_tranf_GTA_type"/>
    <property type="match status" value="1"/>
</dbReference>
<evidence type="ECO:0000259" key="3">
    <source>
        <dbReference type="Pfam" id="PF00535"/>
    </source>
</evidence>
<feature type="domain" description="Glycosyltransferase 2-like" evidence="3">
    <location>
        <begin position="7"/>
        <end position="142"/>
    </location>
</feature>
<keyword evidence="2" id="KW-0808">Transferase</keyword>
<accession>A0ABT4D2T9</accession>